<accession>A0A2I0TI07</accession>
<protein>
    <submittedName>
        <fullName evidence="1">Uncharacterized protein</fullName>
    </submittedName>
</protein>
<name>A0A2I0TI07_LIMLA</name>
<sequence>MNSLISDTQDMLTTAFAIQKASKEEKSDLSIEGQVMEQEMMWSLVQLHTARKRVAPCAALTSRYSGPELENLFSPFVSADVTGSVPIAHDL</sequence>
<keyword evidence="2" id="KW-1185">Reference proteome</keyword>
<evidence type="ECO:0000313" key="2">
    <source>
        <dbReference type="Proteomes" id="UP000233556"/>
    </source>
</evidence>
<reference evidence="2" key="1">
    <citation type="submission" date="2017-11" db="EMBL/GenBank/DDBJ databases">
        <authorList>
            <person name="Lima N.C."/>
            <person name="Parody-Merino A.M."/>
            <person name="Battley P.F."/>
            <person name="Fidler A.E."/>
            <person name="Prosdocimi F."/>
        </authorList>
    </citation>
    <scope>NUCLEOTIDE SEQUENCE [LARGE SCALE GENOMIC DNA]</scope>
</reference>
<proteinExistence type="predicted"/>
<reference evidence="2" key="2">
    <citation type="submission" date="2017-12" db="EMBL/GenBank/DDBJ databases">
        <title>Genome sequence of the Bar-tailed Godwit (Limosa lapponica baueri).</title>
        <authorList>
            <person name="Lima N.C.B."/>
            <person name="Parody-Merino A.M."/>
            <person name="Battley P.F."/>
            <person name="Fidler A.E."/>
            <person name="Prosdocimi F."/>
        </authorList>
    </citation>
    <scope>NUCLEOTIDE SEQUENCE [LARGE SCALE GENOMIC DNA]</scope>
</reference>
<dbReference type="AlphaFoldDB" id="A0A2I0TI07"/>
<dbReference type="Proteomes" id="UP000233556">
    <property type="component" value="Unassembled WGS sequence"/>
</dbReference>
<evidence type="ECO:0000313" key="1">
    <source>
        <dbReference type="EMBL" id="PKU33457.1"/>
    </source>
</evidence>
<dbReference type="EMBL" id="KZ510069">
    <property type="protein sequence ID" value="PKU33457.1"/>
    <property type="molecule type" value="Genomic_DNA"/>
</dbReference>
<organism evidence="1 2">
    <name type="scientific">Limosa lapponica baueri</name>
    <dbReference type="NCBI Taxonomy" id="1758121"/>
    <lineage>
        <taxon>Eukaryota</taxon>
        <taxon>Metazoa</taxon>
        <taxon>Chordata</taxon>
        <taxon>Craniata</taxon>
        <taxon>Vertebrata</taxon>
        <taxon>Euteleostomi</taxon>
        <taxon>Archelosauria</taxon>
        <taxon>Archosauria</taxon>
        <taxon>Dinosauria</taxon>
        <taxon>Saurischia</taxon>
        <taxon>Theropoda</taxon>
        <taxon>Coelurosauria</taxon>
        <taxon>Aves</taxon>
        <taxon>Neognathae</taxon>
        <taxon>Neoaves</taxon>
        <taxon>Charadriiformes</taxon>
        <taxon>Scolopacidae</taxon>
        <taxon>Limosa</taxon>
    </lineage>
</organism>
<gene>
    <name evidence="1" type="ORF">llap_16239</name>
</gene>